<reference evidence="1" key="2">
    <citation type="submission" date="2020-09" db="EMBL/GenBank/DDBJ databases">
        <authorList>
            <person name="Sun Q."/>
            <person name="Ohkuma M."/>
        </authorList>
    </citation>
    <scope>NUCLEOTIDE SEQUENCE</scope>
    <source>
        <strain evidence="1">JCM 14371</strain>
    </source>
</reference>
<dbReference type="AlphaFoldDB" id="A0A917UMC7"/>
<dbReference type="RefSeq" id="WP_188961200.1">
    <property type="nucleotide sequence ID" value="NZ_BMOE01000002.1"/>
</dbReference>
<gene>
    <name evidence="1" type="ORF">GCM10008939_10370</name>
</gene>
<protein>
    <submittedName>
        <fullName evidence="1">Uncharacterized protein</fullName>
    </submittedName>
</protein>
<reference evidence="1" key="1">
    <citation type="journal article" date="2014" name="Int. J. Syst. Evol. Microbiol.">
        <title>Complete genome sequence of Corynebacterium casei LMG S-19264T (=DSM 44701T), isolated from a smear-ripened cheese.</title>
        <authorList>
            <consortium name="US DOE Joint Genome Institute (JGI-PGF)"/>
            <person name="Walter F."/>
            <person name="Albersmeier A."/>
            <person name="Kalinowski J."/>
            <person name="Ruckert C."/>
        </authorList>
    </citation>
    <scope>NUCLEOTIDE SEQUENCE</scope>
    <source>
        <strain evidence="1">JCM 14371</strain>
    </source>
</reference>
<name>A0A917UMC7_9DEIO</name>
<sequence>MTAGLKRAVEELHTAFADVPQPARITGCTHCCISEEELARLVEVPRAELTADELKSYAWNVPDTVGTEADFKYFLPRIFELVAEGELQEIGAGWTLRRLKYTAWTSWSPEQMQAIRAYLMAWWQMALMKTARRDDTSAMDVFFSIVETDESPESYLSFWEQAKTLAASDHLALTIQFLRSDGEDSLDFNVYAPDKLQTHHLLNHWFLRPSVLTRLNSGVATASSDMLPAYEIACRVMRRILVAP</sequence>
<accession>A0A917UMC7</accession>
<keyword evidence="2" id="KW-1185">Reference proteome</keyword>
<organism evidence="1 2">
    <name type="scientific">Deinococcus aquiradiocola</name>
    <dbReference type="NCBI Taxonomy" id="393059"/>
    <lineage>
        <taxon>Bacteria</taxon>
        <taxon>Thermotogati</taxon>
        <taxon>Deinococcota</taxon>
        <taxon>Deinococci</taxon>
        <taxon>Deinococcales</taxon>
        <taxon>Deinococcaceae</taxon>
        <taxon>Deinococcus</taxon>
    </lineage>
</organism>
<evidence type="ECO:0000313" key="2">
    <source>
        <dbReference type="Proteomes" id="UP000635726"/>
    </source>
</evidence>
<dbReference type="Proteomes" id="UP000635726">
    <property type="component" value="Unassembled WGS sequence"/>
</dbReference>
<comment type="caution">
    <text evidence="1">The sequence shown here is derived from an EMBL/GenBank/DDBJ whole genome shotgun (WGS) entry which is preliminary data.</text>
</comment>
<evidence type="ECO:0000313" key="1">
    <source>
        <dbReference type="EMBL" id="GGJ67934.1"/>
    </source>
</evidence>
<proteinExistence type="predicted"/>
<dbReference type="EMBL" id="BMOE01000002">
    <property type="protein sequence ID" value="GGJ67934.1"/>
    <property type="molecule type" value="Genomic_DNA"/>
</dbReference>